<evidence type="ECO:0000313" key="5">
    <source>
        <dbReference type="EMBL" id="KAL1851057.1"/>
    </source>
</evidence>
<feature type="domain" description="Ketoreductase" evidence="4">
    <location>
        <begin position="7"/>
        <end position="168"/>
    </location>
</feature>
<dbReference type="SMART" id="SM00822">
    <property type="entry name" value="PKS_KR"/>
    <property type="match status" value="1"/>
</dbReference>
<gene>
    <name evidence="5" type="ORF">Daus18300_012666</name>
</gene>
<comment type="caution">
    <text evidence="5">The sequence shown here is derived from an EMBL/GenBank/DDBJ whole genome shotgun (WGS) entry which is preliminary data.</text>
</comment>
<evidence type="ECO:0000256" key="3">
    <source>
        <dbReference type="ARBA" id="ARBA00023002"/>
    </source>
</evidence>
<dbReference type="PRINTS" id="PR00081">
    <property type="entry name" value="GDHRDH"/>
</dbReference>
<organism evidence="5 6">
    <name type="scientific">Diaporthe australafricana</name>
    <dbReference type="NCBI Taxonomy" id="127596"/>
    <lineage>
        <taxon>Eukaryota</taxon>
        <taxon>Fungi</taxon>
        <taxon>Dikarya</taxon>
        <taxon>Ascomycota</taxon>
        <taxon>Pezizomycotina</taxon>
        <taxon>Sordariomycetes</taxon>
        <taxon>Sordariomycetidae</taxon>
        <taxon>Diaporthales</taxon>
        <taxon>Diaporthaceae</taxon>
        <taxon>Diaporthe</taxon>
    </lineage>
</organism>
<dbReference type="Pfam" id="PF00106">
    <property type="entry name" value="adh_short"/>
    <property type="match status" value="1"/>
</dbReference>
<reference evidence="5 6" key="1">
    <citation type="journal article" date="2024" name="IMA Fungus">
        <title>IMA Genome - F19 : A genome assembly and annotation guide to empower mycologists, including annotated draft genome sequences of Ceratocystis pirilliformis, Diaporthe australafricana, Fusarium ophioides, Paecilomyces lecythidis, and Sporothrix stenoceras.</title>
        <authorList>
            <person name="Aylward J."/>
            <person name="Wilson A.M."/>
            <person name="Visagie C.M."/>
            <person name="Spraker J."/>
            <person name="Barnes I."/>
            <person name="Buitendag C."/>
            <person name="Ceriani C."/>
            <person name="Del Mar Angel L."/>
            <person name="du Plessis D."/>
            <person name="Fuchs T."/>
            <person name="Gasser K."/>
            <person name="Kramer D."/>
            <person name="Li W."/>
            <person name="Munsamy K."/>
            <person name="Piso A."/>
            <person name="Price J.L."/>
            <person name="Sonnekus B."/>
            <person name="Thomas C."/>
            <person name="van der Nest A."/>
            <person name="van Dijk A."/>
            <person name="van Heerden A."/>
            <person name="van Vuuren N."/>
            <person name="Yilmaz N."/>
            <person name="Duong T.A."/>
            <person name="van der Merwe N.A."/>
            <person name="Wingfield M.J."/>
            <person name="Wingfield B.D."/>
        </authorList>
    </citation>
    <scope>NUCLEOTIDE SEQUENCE [LARGE SCALE GENOMIC DNA]</scope>
    <source>
        <strain evidence="5 6">CMW 18300</strain>
    </source>
</reference>
<dbReference type="InterPro" id="IPR002347">
    <property type="entry name" value="SDR_fam"/>
</dbReference>
<dbReference type="PANTHER" id="PTHR43490">
    <property type="entry name" value="(+)-NEOMENTHOL DEHYDROGENASE"/>
    <property type="match status" value="1"/>
</dbReference>
<keyword evidence="2" id="KW-0521">NADP</keyword>
<name>A0ABR3W241_9PEZI</name>
<dbReference type="InterPro" id="IPR036291">
    <property type="entry name" value="NAD(P)-bd_dom_sf"/>
</dbReference>
<evidence type="ECO:0000256" key="2">
    <source>
        <dbReference type="ARBA" id="ARBA00022857"/>
    </source>
</evidence>
<dbReference type="InterPro" id="IPR057326">
    <property type="entry name" value="KR_dom"/>
</dbReference>
<keyword evidence="6" id="KW-1185">Reference proteome</keyword>
<keyword evidence="3" id="KW-0560">Oxidoreductase</keyword>
<evidence type="ECO:0000256" key="1">
    <source>
        <dbReference type="ARBA" id="ARBA00006484"/>
    </source>
</evidence>
<accession>A0ABR3W241</accession>
<dbReference type="Gene3D" id="3.40.50.720">
    <property type="entry name" value="NAD(P)-binding Rossmann-like Domain"/>
    <property type="match status" value="1"/>
</dbReference>
<dbReference type="SUPFAM" id="SSF51735">
    <property type="entry name" value="NAD(P)-binding Rossmann-fold domains"/>
    <property type="match status" value="1"/>
</dbReference>
<comment type="similarity">
    <text evidence="1">Belongs to the short-chain dehydrogenases/reductases (SDR) family.</text>
</comment>
<sequence length="264" mass="28287">MAQSDKAIVLVTGGNGGIGLEVARQLVRDHGQRFHVLIGCRRLSDGENAVKELQSEGHGEAVEAIQIDITDEESLAAAAQFVSDKFGKLDVLHANAGISGDKEYAGRPISEIITQTVATNAAGSAASVEHFVPLLSKADNPRIVFMSSGAGSLKLAHQFGFVKDYPAYCVSKAAENMVMIYYHHRFPNWKINASNPGFRATKINNYGDGVNETPGPISEGASNAVRLTLLGKDGESGTHTMLQASQDEYSKTMEGKNQIVTVPW</sequence>
<dbReference type="Proteomes" id="UP001583177">
    <property type="component" value="Unassembled WGS sequence"/>
</dbReference>
<evidence type="ECO:0000313" key="6">
    <source>
        <dbReference type="Proteomes" id="UP001583177"/>
    </source>
</evidence>
<protein>
    <recommendedName>
        <fullName evidence="4">Ketoreductase domain-containing protein</fullName>
    </recommendedName>
</protein>
<dbReference type="EMBL" id="JAWRVE010000177">
    <property type="protein sequence ID" value="KAL1851057.1"/>
    <property type="molecule type" value="Genomic_DNA"/>
</dbReference>
<proteinExistence type="inferred from homology"/>
<evidence type="ECO:0000259" key="4">
    <source>
        <dbReference type="SMART" id="SM00822"/>
    </source>
</evidence>
<dbReference type="PANTHER" id="PTHR43490:SF99">
    <property type="entry name" value="SHORT-CHAIN DEHYDROGENASE_REDUCTASE"/>
    <property type="match status" value="1"/>
</dbReference>